<protein>
    <recommendedName>
        <fullName evidence="5">YokE-like PH domain-containing protein</fullName>
    </recommendedName>
</protein>
<keyword evidence="2" id="KW-0812">Transmembrane</keyword>
<keyword evidence="2" id="KW-1133">Transmembrane helix</keyword>
<feature type="transmembrane region" description="Helical" evidence="2">
    <location>
        <begin position="6"/>
        <end position="23"/>
    </location>
</feature>
<dbReference type="EMBL" id="CP041186">
    <property type="protein sequence ID" value="QDG50497.1"/>
    <property type="molecule type" value="Genomic_DNA"/>
</dbReference>
<organism evidence="3 4">
    <name type="scientific">Persicimonas caeni</name>
    <dbReference type="NCBI Taxonomy" id="2292766"/>
    <lineage>
        <taxon>Bacteria</taxon>
        <taxon>Deltaproteobacteria</taxon>
        <taxon>Bradymonadales</taxon>
        <taxon>Bradymonadaceae</taxon>
        <taxon>Persicimonas</taxon>
    </lineage>
</organism>
<gene>
    <name evidence="3" type="ORF">FIV42_07055</name>
</gene>
<keyword evidence="4" id="KW-1185">Reference proteome</keyword>
<evidence type="ECO:0000256" key="1">
    <source>
        <dbReference type="SAM" id="MobiDB-lite"/>
    </source>
</evidence>
<keyword evidence="2" id="KW-0472">Membrane</keyword>
<feature type="region of interest" description="Disordered" evidence="1">
    <location>
        <begin position="158"/>
        <end position="179"/>
    </location>
</feature>
<dbReference type="AlphaFoldDB" id="A0A4Y6PR57"/>
<evidence type="ECO:0008006" key="5">
    <source>
        <dbReference type="Google" id="ProtNLM"/>
    </source>
</evidence>
<dbReference type="Proteomes" id="UP000315995">
    <property type="component" value="Chromosome"/>
</dbReference>
<proteinExistence type="predicted"/>
<sequence length="179" mass="19787">MGTFDIIMIGVTIAFFALIPLVLRWSHRKRDGAAAEVRELLGEDNILLCDTSALFDGVASEGMLQTRGNGCLALTKAGLLFVWWHSREKIQIPVSHLRGVERVPSRRNGVTGRELIRIHTRDGAGADDTVSFYVEKVAAWVAVIERLIHAEDATTRGLEADEEREALPQEAPAEDGVLW</sequence>
<reference evidence="3 4" key="1">
    <citation type="submission" date="2019-06" db="EMBL/GenBank/DDBJ databases">
        <title>Persicimonas caeni gen. nov., sp. nov., a predatory bacterium isolated from solar saltern.</title>
        <authorList>
            <person name="Wang S."/>
        </authorList>
    </citation>
    <scope>NUCLEOTIDE SEQUENCE [LARGE SCALE GENOMIC DNA]</scope>
    <source>
        <strain evidence="3 4">YN101</strain>
    </source>
</reference>
<accession>A0A4Y6PR57</accession>
<evidence type="ECO:0000256" key="2">
    <source>
        <dbReference type="SAM" id="Phobius"/>
    </source>
</evidence>
<dbReference type="RefSeq" id="WP_141196989.1">
    <property type="nucleotide sequence ID" value="NZ_CP041186.1"/>
</dbReference>
<evidence type="ECO:0000313" key="4">
    <source>
        <dbReference type="Proteomes" id="UP000315995"/>
    </source>
</evidence>
<name>A0A4Y6PR57_PERCE</name>
<evidence type="ECO:0000313" key="3">
    <source>
        <dbReference type="EMBL" id="QDG50497.1"/>
    </source>
</evidence>